<proteinExistence type="inferred from homology"/>
<feature type="transmembrane region" description="Helical" evidence="3">
    <location>
        <begin position="133"/>
        <end position="154"/>
    </location>
</feature>
<feature type="domain" description="Cytochrome c-type biogenesis protein CcmF C-terminal" evidence="5">
    <location>
        <begin position="357"/>
        <end position="556"/>
    </location>
</feature>
<feature type="transmembrane region" description="Helical" evidence="3">
    <location>
        <begin position="471"/>
        <end position="487"/>
    </location>
</feature>
<evidence type="ECO:0000259" key="5">
    <source>
        <dbReference type="Pfam" id="PF16327"/>
    </source>
</evidence>
<keyword evidence="3" id="KW-1133">Transmembrane helix</keyword>
<dbReference type="EMBL" id="FNRL01000004">
    <property type="protein sequence ID" value="SEA19553.1"/>
    <property type="molecule type" value="Genomic_DNA"/>
</dbReference>
<feature type="transmembrane region" description="Helical" evidence="3">
    <location>
        <begin position="798"/>
        <end position="821"/>
    </location>
</feature>
<dbReference type="OrthoDB" id="9761451at2"/>
<gene>
    <name evidence="6" type="ORF">SAMN05660909_01076</name>
</gene>
<reference evidence="7" key="1">
    <citation type="submission" date="2016-10" db="EMBL/GenBank/DDBJ databases">
        <authorList>
            <person name="Varghese N."/>
            <person name="Submissions S."/>
        </authorList>
    </citation>
    <scope>NUCLEOTIDE SEQUENCE [LARGE SCALE GENOMIC DNA]</scope>
    <source>
        <strain evidence="7">DSM 23920</strain>
    </source>
</reference>
<feature type="transmembrane region" description="Helical" evidence="3">
    <location>
        <begin position="383"/>
        <end position="408"/>
    </location>
</feature>
<keyword evidence="3" id="KW-0812">Transmembrane</keyword>
<name>A0A1H3Z6U8_9BACT</name>
<feature type="transmembrane region" description="Helical" evidence="3">
    <location>
        <begin position="53"/>
        <end position="73"/>
    </location>
</feature>
<feature type="transmembrane region" description="Helical" evidence="3">
    <location>
        <begin position="304"/>
        <end position="323"/>
    </location>
</feature>
<evidence type="ECO:0000313" key="7">
    <source>
        <dbReference type="Proteomes" id="UP000199656"/>
    </source>
</evidence>
<dbReference type="InterPro" id="IPR003567">
    <property type="entry name" value="Cyt_c_biogenesis"/>
</dbReference>
<dbReference type="RefSeq" id="WP_089759453.1">
    <property type="nucleotide sequence ID" value="NZ_BKAT01000004.1"/>
</dbReference>
<dbReference type="InterPro" id="IPR002541">
    <property type="entry name" value="Cyt_c_assembly"/>
</dbReference>
<organism evidence="6 7">
    <name type="scientific">Chitinophaga terrae</name>
    <name type="common">ex Kim and Jung 2007</name>
    <dbReference type="NCBI Taxonomy" id="408074"/>
    <lineage>
        <taxon>Bacteria</taxon>
        <taxon>Pseudomonadati</taxon>
        <taxon>Bacteroidota</taxon>
        <taxon>Chitinophagia</taxon>
        <taxon>Chitinophagales</taxon>
        <taxon>Chitinophagaceae</taxon>
        <taxon>Chitinophaga</taxon>
    </lineage>
</organism>
<protein>
    <submittedName>
        <fullName evidence="6">Cytochrome c-type biogenesis protein CcmF</fullName>
    </submittedName>
</protein>
<keyword evidence="7" id="KW-1185">Reference proteome</keyword>
<dbReference type="PANTHER" id="PTHR43653:SF1">
    <property type="entry name" value="CYTOCHROME C-TYPE BIOGENESIS PROTEIN CCMF"/>
    <property type="match status" value="1"/>
</dbReference>
<feature type="transmembrane region" description="Helical" evidence="3">
    <location>
        <begin position="536"/>
        <end position="554"/>
    </location>
</feature>
<feature type="transmembrane region" description="Helical" evidence="3">
    <location>
        <begin position="281"/>
        <end position="297"/>
    </location>
</feature>
<dbReference type="GO" id="GO:0020037">
    <property type="term" value="F:heme binding"/>
    <property type="evidence" value="ECO:0007669"/>
    <property type="project" value="InterPro"/>
</dbReference>
<feature type="domain" description="Cytochrome c assembly protein" evidence="4">
    <location>
        <begin position="101"/>
        <end position="328"/>
    </location>
</feature>
<feature type="transmembrane region" description="Helical" evidence="3">
    <location>
        <begin position="343"/>
        <end position="363"/>
    </location>
</feature>
<evidence type="ECO:0000256" key="2">
    <source>
        <dbReference type="ARBA" id="ARBA00022748"/>
    </source>
</evidence>
<keyword evidence="3" id="KW-0472">Membrane</keyword>
<dbReference type="PANTHER" id="PTHR43653">
    <property type="entry name" value="CYTOCHROME C ASSEMBLY PROTEIN-RELATED"/>
    <property type="match status" value="1"/>
</dbReference>
<feature type="transmembrane region" description="Helical" evidence="3">
    <location>
        <begin position="239"/>
        <end position="261"/>
    </location>
</feature>
<accession>A0A1H3Z6U8</accession>
<dbReference type="PRINTS" id="PR01410">
    <property type="entry name" value="CCBIOGENESIS"/>
</dbReference>
<keyword evidence="2" id="KW-0201">Cytochrome c-type biogenesis</keyword>
<feature type="transmembrane region" description="Helical" evidence="3">
    <location>
        <begin position="439"/>
        <end position="459"/>
    </location>
</feature>
<dbReference type="GO" id="GO:0015232">
    <property type="term" value="F:heme transmembrane transporter activity"/>
    <property type="evidence" value="ECO:0007669"/>
    <property type="project" value="InterPro"/>
</dbReference>
<comment type="similarity">
    <text evidence="1">Belongs to the CcmF/CycK/Ccl1/NrfE/CcsA family.</text>
</comment>
<dbReference type="InterPro" id="IPR032523">
    <property type="entry name" value="CcmF_C"/>
</dbReference>
<evidence type="ECO:0000259" key="4">
    <source>
        <dbReference type="Pfam" id="PF01578"/>
    </source>
</evidence>
<dbReference type="AlphaFoldDB" id="A0A1H3Z6U8"/>
<dbReference type="Pfam" id="PF16327">
    <property type="entry name" value="CcmF_C"/>
    <property type="match status" value="1"/>
</dbReference>
<dbReference type="STRING" id="408074.SAMN05660909_01076"/>
<dbReference type="Pfam" id="PF01578">
    <property type="entry name" value="Cytochrom_C_asm"/>
    <property type="match status" value="1"/>
</dbReference>
<sequence length="827" mass="93093">MKFVGEHLLPGQLGHFFAILAFVASMVATVAYYNAVKIKEPLIKESWKRLARWSFILQSVAILATFGCLYYILHNHYFEYKYAWRNTSRDLPAQYILSSLWSDQEGSFMLWSIWNSILGLVLMRTSGNLESPVMTVFSLSQLIMASMLLGIYVLDYKVGSNPFLLLREAPENMAAPIFRETNYMEHIHDGNGLNVTLQNYWMVIHPPILFLGFASMIIPFAFAFAGLWTRDYTGWVKPVLPWSLFAVMLLGTGIMMGAAWAYESLNFGGYWAWDPVENASLVPWLTMVAGVHTLLAYKATGHSLKITVFFFFISYILILYSSFLTKSGILGDTSVHSFTDMGMTAQLLFSMLVFTIPSIVLLINRRKDIPGIRNEESSYSREFWLFVGSLILLIAAIQVTFTTSIPVWNKLLSLTGLKTLFKMDDIAPPSDVIFHYNKIQIWIAVVVGVLTAVVQFMKYKDTPKGQLTRKLAVPTLIALLLTGLIAWKGNITYDTYGAGFLVAIYLMLFASIYAIVGNFVYIFVGLKGKLNSAGASVAHIGFGMVLLGVLISSAKKEVISIDRMKMLNDGFFSKESKQNPRENIMLPKNVPVSMGDYHVTYTGDSIAAGDPKTYYVVNYEKKDRETGKVLEKFTLYPDAFVNKKENAISSNPASRHYWTKDVFTYVSAAPNREEQAKADTTPYTTHVIQQGDSVFFSKGFMVLKGLNTAPKSKNYLSEPGDLAVGAELEVYTQTDDHFKLQPIYFIRDSSYQYSVEDTLAPLGLNVRFSKILPAENKIELKVKESAEASDFIVMKALIFPYINVLWIGIIVMVIGTGMSIYQRVKRR</sequence>
<evidence type="ECO:0000313" key="6">
    <source>
        <dbReference type="EMBL" id="SEA19553.1"/>
    </source>
</evidence>
<feature type="transmembrane region" description="Helical" evidence="3">
    <location>
        <begin position="208"/>
        <end position="227"/>
    </location>
</feature>
<dbReference type="Proteomes" id="UP000199656">
    <property type="component" value="Unassembled WGS sequence"/>
</dbReference>
<feature type="transmembrane region" description="Helical" evidence="3">
    <location>
        <begin position="499"/>
        <end position="524"/>
    </location>
</feature>
<dbReference type="GO" id="GO:0017004">
    <property type="term" value="P:cytochrome complex assembly"/>
    <property type="evidence" value="ECO:0007669"/>
    <property type="project" value="UniProtKB-KW"/>
</dbReference>
<evidence type="ECO:0000256" key="3">
    <source>
        <dbReference type="SAM" id="Phobius"/>
    </source>
</evidence>
<evidence type="ECO:0000256" key="1">
    <source>
        <dbReference type="ARBA" id="ARBA00009186"/>
    </source>
</evidence>
<dbReference type="GO" id="GO:0016020">
    <property type="term" value="C:membrane"/>
    <property type="evidence" value="ECO:0007669"/>
    <property type="project" value="InterPro"/>
</dbReference>
<feature type="transmembrane region" description="Helical" evidence="3">
    <location>
        <begin position="12"/>
        <end position="33"/>
    </location>
</feature>